<protein>
    <recommendedName>
        <fullName evidence="2">histidine kinase</fullName>
        <ecNumber evidence="2">2.7.13.3</ecNumber>
    </recommendedName>
</protein>
<dbReference type="Proteomes" id="UP000241421">
    <property type="component" value="Unassembled WGS sequence"/>
</dbReference>
<comment type="caution">
    <text evidence="7">The sequence shown here is derived from an EMBL/GenBank/DDBJ whole genome shotgun (WGS) entry which is preliminary data.</text>
</comment>
<reference evidence="7 8" key="1">
    <citation type="submission" date="2018-04" db="EMBL/GenBank/DDBJ databases">
        <title>Massilia violaceinigra sp. nov., a novel purple-pigmented bacterium isolated from Tianshan glacier, Xinjiang, China.</title>
        <authorList>
            <person name="Wang H."/>
        </authorList>
    </citation>
    <scope>NUCLEOTIDE SEQUENCE [LARGE SCALE GENOMIC DNA]</scope>
    <source>
        <strain evidence="7 8">B448-2</strain>
    </source>
</reference>
<feature type="domain" description="Response regulatory" evidence="6">
    <location>
        <begin position="97"/>
        <end position="213"/>
    </location>
</feature>
<dbReference type="Pfam" id="PF02518">
    <property type="entry name" value="HATPase_c"/>
    <property type="match status" value="1"/>
</dbReference>
<dbReference type="PROSITE" id="PS50110">
    <property type="entry name" value="RESPONSE_REGULATORY"/>
    <property type="match status" value="1"/>
</dbReference>
<dbReference type="CDD" id="cd17580">
    <property type="entry name" value="REC_2_DhkD-like"/>
    <property type="match status" value="1"/>
</dbReference>
<evidence type="ECO:0000256" key="5">
    <source>
        <dbReference type="SAM" id="MobiDB-lite"/>
    </source>
</evidence>
<evidence type="ECO:0000313" key="8">
    <source>
        <dbReference type="Proteomes" id="UP000241421"/>
    </source>
</evidence>
<keyword evidence="7" id="KW-0808">Transferase</keyword>
<dbReference type="InterPro" id="IPR004358">
    <property type="entry name" value="Sig_transdc_His_kin-like_C"/>
</dbReference>
<organism evidence="7 8">
    <name type="scientific">Massilia glaciei</name>
    <dbReference type="NCBI Taxonomy" id="1524097"/>
    <lineage>
        <taxon>Bacteria</taxon>
        <taxon>Pseudomonadati</taxon>
        <taxon>Pseudomonadota</taxon>
        <taxon>Betaproteobacteria</taxon>
        <taxon>Burkholderiales</taxon>
        <taxon>Oxalobacteraceae</taxon>
        <taxon>Telluria group</taxon>
        <taxon>Massilia</taxon>
    </lineage>
</organism>
<evidence type="ECO:0000256" key="1">
    <source>
        <dbReference type="ARBA" id="ARBA00000085"/>
    </source>
</evidence>
<dbReference type="Gene3D" id="3.40.50.2300">
    <property type="match status" value="1"/>
</dbReference>
<dbReference type="SMART" id="SM00448">
    <property type="entry name" value="REC"/>
    <property type="match status" value="1"/>
</dbReference>
<dbReference type="AlphaFoldDB" id="A0A2U2HMX6"/>
<dbReference type="SUPFAM" id="SSF52172">
    <property type="entry name" value="CheY-like"/>
    <property type="match status" value="1"/>
</dbReference>
<dbReference type="PRINTS" id="PR00344">
    <property type="entry name" value="BCTRLSENSOR"/>
</dbReference>
<keyword evidence="3 4" id="KW-0597">Phosphoprotein</keyword>
<dbReference type="EMBL" id="PXWF02000131">
    <property type="protein sequence ID" value="PWF48857.1"/>
    <property type="molecule type" value="Genomic_DNA"/>
</dbReference>
<dbReference type="Pfam" id="PF00072">
    <property type="entry name" value="Response_reg"/>
    <property type="match status" value="1"/>
</dbReference>
<gene>
    <name evidence="7" type="ORF">C7C56_009650</name>
</gene>
<dbReference type="OrthoDB" id="9768069at2"/>
<evidence type="ECO:0000256" key="3">
    <source>
        <dbReference type="ARBA" id="ARBA00022553"/>
    </source>
</evidence>
<dbReference type="Gene3D" id="3.30.565.10">
    <property type="entry name" value="Histidine kinase-like ATPase, C-terminal domain"/>
    <property type="match status" value="1"/>
</dbReference>
<dbReference type="PANTHER" id="PTHR43547:SF2">
    <property type="entry name" value="HYBRID SIGNAL TRANSDUCTION HISTIDINE KINASE C"/>
    <property type="match status" value="1"/>
</dbReference>
<sequence length="216" mass="23321">MGRRGHDQSCRGRQWRRHRRRRPAQHFRLVHPRAAGGLGIGLNVVRNVVQLHGGTIQASSPGLGRGSVFTLTLPLPAQVAPPEALPAAHAAALRRHRILLVEDNRDASDLLCMYLRSEGYTVSAAFDGPTGLAMAGAQHFDVLVCDIGLPGLNGYSLMRKLKETLGASTPFAIAASGYGQQEDRVMATAAGFDQYLVKPIDVNAILHLLESVPEHV</sequence>
<comment type="catalytic activity">
    <reaction evidence="1">
        <text>ATP + protein L-histidine = ADP + protein N-phospho-L-histidine.</text>
        <dbReference type="EC" id="2.7.13.3"/>
    </reaction>
</comment>
<keyword evidence="8" id="KW-1185">Reference proteome</keyword>
<dbReference type="InterPro" id="IPR036890">
    <property type="entry name" value="HATPase_C_sf"/>
</dbReference>
<keyword evidence="7" id="KW-0418">Kinase</keyword>
<feature type="region of interest" description="Disordered" evidence="5">
    <location>
        <begin position="1"/>
        <end position="23"/>
    </location>
</feature>
<evidence type="ECO:0000256" key="4">
    <source>
        <dbReference type="PROSITE-ProRule" id="PRU00169"/>
    </source>
</evidence>
<name>A0A2U2HMX6_9BURK</name>
<dbReference type="InterPro" id="IPR011006">
    <property type="entry name" value="CheY-like_superfamily"/>
</dbReference>
<feature type="compositionally biased region" description="Basic residues" evidence="5">
    <location>
        <begin position="13"/>
        <end position="23"/>
    </location>
</feature>
<evidence type="ECO:0000313" key="7">
    <source>
        <dbReference type="EMBL" id="PWF48857.1"/>
    </source>
</evidence>
<dbReference type="EC" id="2.7.13.3" evidence="2"/>
<dbReference type="InterPro" id="IPR003594">
    <property type="entry name" value="HATPase_dom"/>
</dbReference>
<accession>A0A2U2HMX6</accession>
<dbReference type="SUPFAM" id="SSF55874">
    <property type="entry name" value="ATPase domain of HSP90 chaperone/DNA topoisomerase II/histidine kinase"/>
    <property type="match status" value="1"/>
</dbReference>
<evidence type="ECO:0000256" key="2">
    <source>
        <dbReference type="ARBA" id="ARBA00012438"/>
    </source>
</evidence>
<evidence type="ECO:0000259" key="6">
    <source>
        <dbReference type="PROSITE" id="PS50110"/>
    </source>
</evidence>
<dbReference type="GO" id="GO:0000155">
    <property type="term" value="F:phosphorelay sensor kinase activity"/>
    <property type="evidence" value="ECO:0007669"/>
    <property type="project" value="TreeGrafter"/>
</dbReference>
<proteinExistence type="predicted"/>
<feature type="modified residue" description="4-aspartylphosphate" evidence="4">
    <location>
        <position position="146"/>
    </location>
</feature>
<dbReference type="InterPro" id="IPR001789">
    <property type="entry name" value="Sig_transdc_resp-reg_receiver"/>
</dbReference>
<feature type="compositionally biased region" description="Basic and acidic residues" evidence="5">
    <location>
        <begin position="1"/>
        <end position="10"/>
    </location>
</feature>
<dbReference type="PANTHER" id="PTHR43547">
    <property type="entry name" value="TWO-COMPONENT HISTIDINE KINASE"/>
    <property type="match status" value="1"/>
</dbReference>